<dbReference type="GO" id="GO:0005886">
    <property type="term" value="C:plasma membrane"/>
    <property type="evidence" value="ECO:0007669"/>
    <property type="project" value="TreeGrafter"/>
</dbReference>
<keyword evidence="1" id="KW-0812">Transmembrane</keyword>
<keyword evidence="1" id="KW-0472">Membrane</keyword>
<feature type="transmembrane region" description="Helical" evidence="1">
    <location>
        <begin position="94"/>
        <end position="116"/>
    </location>
</feature>
<feature type="transmembrane region" description="Helical" evidence="1">
    <location>
        <begin position="66"/>
        <end position="82"/>
    </location>
</feature>
<reference evidence="2 3" key="1">
    <citation type="submission" date="2016-11" db="EMBL/GenBank/DDBJ databases">
        <authorList>
            <person name="Jaros S."/>
            <person name="Januszkiewicz K."/>
            <person name="Wedrychowicz H."/>
        </authorList>
    </citation>
    <scope>NUCLEOTIDE SEQUENCE [LARGE SCALE GENOMIC DNA]</scope>
    <source>
        <strain evidence="2 3">DSM 21758</strain>
    </source>
</reference>
<protein>
    <submittedName>
        <fullName evidence="2">Uncharacterized membrane protein YdcZ, DUF606 family</fullName>
    </submittedName>
</protein>
<evidence type="ECO:0000313" key="2">
    <source>
        <dbReference type="EMBL" id="SHI98799.1"/>
    </source>
</evidence>
<dbReference type="PANTHER" id="PTHR34821">
    <property type="entry name" value="INNER MEMBRANE PROTEIN YDCZ"/>
    <property type="match status" value="1"/>
</dbReference>
<accession>A0A1M6FMF7</accession>
<dbReference type="Proteomes" id="UP000184310">
    <property type="component" value="Unassembled WGS sequence"/>
</dbReference>
<feature type="transmembrane region" description="Helical" evidence="1">
    <location>
        <begin position="35"/>
        <end position="54"/>
    </location>
</feature>
<dbReference type="PANTHER" id="PTHR34821:SF2">
    <property type="entry name" value="INNER MEMBRANE PROTEIN YDCZ"/>
    <property type="match status" value="1"/>
</dbReference>
<evidence type="ECO:0000256" key="1">
    <source>
        <dbReference type="SAM" id="Phobius"/>
    </source>
</evidence>
<sequence length="148" mass="16127">MFMVILAVIGGILTTLSMIINSSLGKRIGVFQATLVNYFVGLVTTSIVVIFIGNKMQLSLNDFSKMPFYIFLGGVVGVSVVYSSNRIVPKIPVVYSTLLFFIGQIVAGIIIDYILLKTVSTNKIIGAIIITIGILYNSRVDKKITSKQ</sequence>
<dbReference type="RefSeq" id="WP_072985735.1">
    <property type="nucleotide sequence ID" value="NZ_FQZB01000005.1"/>
</dbReference>
<dbReference type="Pfam" id="PF04657">
    <property type="entry name" value="DMT_YdcZ"/>
    <property type="match status" value="1"/>
</dbReference>
<keyword evidence="1" id="KW-1133">Transmembrane helix</keyword>
<name>A0A1M6FMF7_9CLOT</name>
<keyword evidence="3" id="KW-1185">Reference proteome</keyword>
<dbReference type="STRING" id="1121302.SAMN02745163_01178"/>
<proteinExistence type="predicted"/>
<organism evidence="2 3">
    <name type="scientific">Clostridium cavendishii DSM 21758</name>
    <dbReference type="NCBI Taxonomy" id="1121302"/>
    <lineage>
        <taxon>Bacteria</taxon>
        <taxon>Bacillati</taxon>
        <taxon>Bacillota</taxon>
        <taxon>Clostridia</taxon>
        <taxon>Eubacteriales</taxon>
        <taxon>Clostridiaceae</taxon>
        <taxon>Clostridium</taxon>
    </lineage>
</organism>
<dbReference type="EMBL" id="FQZB01000005">
    <property type="protein sequence ID" value="SHI98799.1"/>
    <property type="molecule type" value="Genomic_DNA"/>
</dbReference>
<dbReference type="AlphaFoldDB" id="A0A1M6FMF7"/>
<gene>
    <name evidence="2" type="ORF">SAMN02745163_01178</name>
</gene>
<evidence type="ECO:0000313" key="3">
    <source>
        <dbReference type="Proteomes" id="UP000184310"/>
    </source>
</evidence>
<dbReference type="InterPro" id="IPR006750">
    <property type="entry name" value="YdcZ"/>
</dbReference>